<dbReference type="Pfam" id="PF01757">
    <property type="entry name" value="Acyl_transf_3"/>
    <property type="match status" value="1"/>
</dbReference>
<protein>
    <submittedName>
        <fullName evidence="3">Acyltransferase</fullName>
    </submittedName>
</protein>
<feature type="domain" description="Acyltransferase 3" evidence="2">
    <location>
        <begin position="29"/>
        <end position="347"/>
    </location>
</feature>
<feature type="transmembrane region" description="Helical" evidence="1">
    <location>
        <begin position="109"/>
        <end position="128"/>
    </location>
</feature>
<feature type="transmembrane region" description="Helical" evidence="1">
    <location>
        <begin position="328"/>
        <end position="351"/>
    </location>
</feature>
<dbReference type="RefSeq" id="WP_200190252.1">
    <property type="nucleotide sequence ID" value="NZ_JAENHM010000004.1"/>
</dbReference>
<feature type="transmembrane region" description="Helical" evidence="1">
    <location>
        <begin position="236"/>
        <end position="256"/>
    </location>
</feature>
<name>A0ABS1EXZ9_9PROT</name>
<gene>
    <name evidence="3" type="ORF">JHL17_01315</name>
</gene>
<reference evidence="4" key="1">
    <citation type="submission" date="2021-01" db="EMBL/GenBank/DDBJ databases">
        <title>Genome public.</title>
        <authorList>
            <person name="Liu C."/>
            <person name="Sun Q."/>
        </authorList>
    </citation>
    <scope>NUCLEOTIDE SEQUENCE [LARGE SCALE GENOMIC DNA]</scope>
    <source>
        <strain evidence="4">YIM B02556</strain>
    </source>
</reference>
<keyword evidence="1" id="KW-0812">Transmembrane</keyword>
<keyword evidence="1" id="KW-0472">Membrane</keyword>
<accession>A0ABS1EXZ9</accession>
<keyword evidence="1" id="KW-1133">Transmembrane helix</keyword>
<dbReference type="GO" id="GO:0016746">
    <property type="term" value="F:acyltransferase activity"/>
    <property type="evidence" value="ECO:0007669"/>
    <property type="project" value="UniProtKB-KW"/>
</dbReference>
<proteinExistence type="predicted"/>
<feature type="transmembrane region" description="Helical" evidence="1">
    <location>
        <begin position="184"/>
        <end position="205"/>
    </location>
</feature>
<comment type="caution">
    <text evidence="3">The sequence shown here is derived from an EMBL/GenBank/DDBJ whole genome shotgun (WGS) entry which is preliminary data.</text>
</comment>
<feature type="transmembrane region" description="Helical" evidence="1">
    <location>
        <begin position="303"/>
        <end position="322"/>
    </location>
</feature>
<evidence type="ECO:0000313" key="4">
    <source>
        <dbReference type="Proteomes" id="UP000652760"/>
    </source>
</evidence>
<dbReference type="PANTHER" id="PTHR23028">
    <property type="entry name" value="ACETYLTRANSFERASE"/>
    <property type="match status" value="1"/>
</dbReference>
<feature type="transmembrane region" description="Helical" evidence="1">
    <location>
        <begin position="262"/>
        <end position="282"/>
    </location>
</feature>
<dbReference type="EMBL" id="JAENHM010000004">
    <property type="protein sequence ID" value="MBK1836037.1"/>
    <property type="molecule type" value="Genomic_DNA"/>
</dbReference>
<feature type="transmembrane region" description="Helical" evidence="1">
    <location>
        <begin position="157"/>
        <end position="177"/>
    </location>
</feature>
<dbReference type="PANTHER" id="PTHR23028:SF131">
    <property type="entry name" value="BLR2367 PROTEIN"/>
    <property type="match status" value="1"/>
</dbReference>
<evidence type="ECO:0000259" key="2">
    <source>
        <dbReference type="Pfam" id="PF01757"/>
    </source>
</evidence>
<feature type="transmembrane region" description="Helical" evidence="1">
    <location>
        <begin position="32"/>
        <end position="48"/>
    </location>
</feature>
<dbReference type="InterPro" id="IPR002656">
    <property type="entry name" value="Acyl_transf_3_dom"/>
</dbReference>
<keyword evidence="4" id="KW-1185">Reference proteome</keyword>
<evidence type="ECO:0000256" key="1">
    <source>
        <dbReference type="SAM" id="Phobius"/>
    </source>
</evidence>
<dbReference type="InterPro" id="IPR050879">
    <property type="entry name" value="Acyltransferase_3"/>
</dbReference>
<sequence length="394" mass="43169">MIATIWQCKLSVELWRILEVGVSSPFSRSIQALRGIASSWVVLSHILVNAGGLSSDWLWVGFAKAMEPLAVAGVDLFFVISGAIMVMVTSRPKHSTAIGEAADFAFRRIFRVYPLYLLTLAVTATVFFRVQGAWAPEVGNLLGIATLIDGPGLAHPVAWTLIFEVRFYLVVALLLLIDRWHMEWLFMGWMALQTAAVLAALMGWIPTTFWTMPFMIEFVLGAAAGLLIVKGKQGGATLSLMVGAAWIVAGYSLVLLDGPSMAPYRAILFAAPCALLLYGIVTKERDGKLRVPKSMNTIGDASYSIYLWHYPILVLIVSSWTLKGTSSGSFLYTVTVLAVTAVVSGLSYYWFERPAVRAGQGAYRWLSRLCSQRQAASAVVSVEEDLTPSRKRSM</sequence>
<dbReference type="Proteomes" id="UP000652760">
    <property type="component" value="Unassembled WGS sequence"/>
</dbReference>
<organism evidence="3 4">
    <name type="scientific">Azospirillum endophyticum</name>
    <dbReference type="NCBI Taxonomy" id="2800326"/>
    <lineage>
        <taxon>Bacteria</taxon>
        <taxon>Pseudomonadati</taxon>
        <taxon>Pseudomonadota</taxon>
        <taxon>Alphaproteobacteria</taxon>
        <taxon>Rhodospirillales</taxon>
        <taxon>Azospirillaceae</taxon>
        <taxon>Azospirillum</taxon>
    </lineage>
</organism>
<keyword evidence="3" id="KW-0808">Transferase</keyword>
<evidence type="ECO:0000313" key="3">
    <source>
        <dbReference type="EMBL" id="MBK1836037.1"/>
    </source>
</evidence>
<feature type="transmembrane region" description="Helical" evidence="1">
    <location>
        <begin position="211"/>
        <end position="229"/>
    </location>
</feature>
<feature type="transmembrane region" description="Helical" evidence="1">
    <location>
        <begin position="68"/>
        <end position="88"/>
    </location>
</feature>
<keyword evidence="3" id="KW-0012">Acyltransferase</keyword>